<dbReference type="GO" id="GO:0005765">
    <property type="term" value="C:lysosomal membrane"/>
    <property type="evidence" value="ECO:0007669"/>
    <property type="project" value="TreeGrafter"/>
</dbReference>
<dbReference type="EnsemblMetazoa" id="CJA42497.1">
    <property type="protein sequence ID" value="CJA42497.1"/>
    <property type="gene ID" value="WBGene00218345"/>
</dbReference>
<dbReference type="AlphaFoldDB" id="A0A8R1ETH9"/>
<evidence type="ECO:0000313" key="3">
    <source>
        <dbReference type="Proteomes" id="UP000005237"/>
    </source>
</evidence>
<keyword evidence="3" id="KW-1185">Reference proteome</keyword>
<evidence type="ECO:0000259" key="1">
    <source>
        <dbReference type="Pfam" id="PF04840"/>
    </source>
</evidence>
<name>A0A8R1ETH9_CAEJA</name>
<dbReference type="GO" id="GO:0006886">
    <property type="term" value="P:intracellular protein transport"/>
    <property type="evidence" value="ECO:0007669"/>
    <property type="project" value="InterPro"/>
</dbReference>
<protein>
    <submittedName>
        <fullName evidence="2">Vps16_C domain-containing protein</fullName>
    </submittedName>
</protein>
<organism evidence="2 3">
    <name type="scientific">Caenorhabditis japonica</name>
    <dbReference type="NCBI Taxonomy" id="281687"/>
    <lineage>
        <taxon>Eukaryota</taxon>
        <taxon>Metazoa</taxon>
        <taxon>Ecdysozoa</taxon>
        <taxon>Nematoda</taxon>
        <taxon>Chromadorea</taxon>
        <taxon>Rhabditida</taxon>
        <taxon>Rhabditina</taxon>
        <taxon>Rhabditomorpha</taxon>
        <taxon>Rhabditoidea</taxon>
        <taxon>Rhabditidae</taxon>
        <taxon>Peloderinae</taxon>
        <taxon>Caenorhabditis</taxon>
    </lineage>
</organism>
<dbReference type="GO" id="GO:0016197">
    <property type="term" value="P:endosomal transport"/>
    <property type="evidence" value="ECO:0007669"/>
    <property type="project" value="TreeGrafter"/>
</dbReference>
<proteinExistence type="predicted"/>
<dbReference type="InterPro" id="IPR016534">
    <property type="entry name" value="VPS16"/>
</dbReference>
<reference evidence="2" key="2">
    <citation type="submission" date="2022-06" db="UniProtKB">
        <authorList>
            <consortium name="EnsemblMetazoa"/>
        </authorList>
    </citation>
    <scope>IDENTIFICATION</scope>
    <source>
        <strain evidence="2">DF5081</strain>
    </source>
</reference>
<reference evidence="3" key="1">
    <citation type="submission" date="2010-08" db="EMBL/GenBank/DDBJ databases">
        <authorList>
            <consortium name="Caenorhabditis japonica Sequencing Consortium"/>
            <person name="Wilson R.K."/>
        </authorList>
    </citation>
    <scope>NUCLEOTIDE SEQUENCE [LARGE SCALE GENOMIC DNA]</scope>
    <source>
        <strain evidence="3">DF5081</strain>
    </source>
</reference>
<dbReference type="PANTHER" id="PTHR12811">
    <property type="entry name" value="VACUOLAR PROTEIN SORTING VPS16"/>
    <property type="match status" value="1"/>
</dbReference>
<dbReference type="GO" id="GO:0003779">
    <property type="term" value="F:actin binding"/>
    <property type="evidence" value="ECO:0007669"/>
    <property type="project" value="TreeGrafter"/>
</dbReference>
<dbReference type="GO" id="GO:0030897">
    <property type="term" value="C:HOPS complex"/>
    <property type="evidence" value="ECO:0007669"/>
    <property type="project" value="TreeGrafter"/>
</dbReference>
<dbReference type="GO" id="GO:0005768">
    <property type="term" value="C:endosome"/>
    <property type="evidence" value="ECO:0007669"/>
    <property type="project" value="TreeGrafter"/>
</dbReference>
<dbReference type="Proteomes" id="UP000005237">
    <property type="component" value="Unassembled WGS sequence"/>
</dbReference>
<dbReference type="Pfam" id="PF04840">
    <property type="entry name" value="Vps16_C"/>
    <property type="match status" value="1"/>
</dbReference>
<feature type="domain" description="Vps16 C-terminal" evidence="1">
    <location>
        <begin position="52"/>
        <end position="171"/>
    </location>
</feature>
<dbReference type="GO" id="GO:0042144">
    <property type="term" value="P:vacuole fusion, non-autophagic"/>
    <property type="evidence" value="ECO:0007669"/>
    <property type="project" value="TreeGrafter"/>
</dbReference>
<evidence type="ECO:0000313" key="2">
    <source>
        <dbReference type="EnsemblMetazoa" id="CJA42497.1"/>
    </source>
</evidence>
<accession>A0A8R1ETH9</accession>
<dbReference type="InterPro" id="IPR006925">
    <property type="entry name" value="Vps16_C"/>
</dbReference>
<sequence>MQIFDIFQPEERLNALRRAKDAAKSMGDKAIEEILNDVSSFAPLQIERGQADWSVRDTVIEMANDPVKVQQLKSQAKLTDKQVFLWTIEGLAKKGKMEQLFDLAQKKSPVGYAPFVKACVRYKRNDEIKKYFAKVNGYPDLVAAHLAMKNYVEAAKLAYDRRDRDVLHAVHLKSHGDLSQYERVGQLWRSLASQ</sequence>
<dbReference type="PANTHER" id="PTHR12811:SF0">
    <property type="entry name" value="VACUOLAR PROTEIN SORTING-ASSOCIATED PROTEIN 16 HOMOLOG"/>
    <property type="match status" value="1"/>
</dbReference>